<dbReference type="Gene3D" id="3.40.30.10">
    <property type="entry name" value="Glutaredoxin"/>
    <property type="match status" value="1"/>
</dbReference>
<dbReference type="InterPro" id="IPR040079">
    <property type="entry name" value="Glutathione_S-Trfase"/>
</dbReference>
<comment type="subunit">
    <text evidence="1">Homodimer.</text>
</comment>
<evidence type="ECO:0000313" key="4">
    <source>
        <dbReference type="EMBL" id="KAJ3663888.1"/>
    </source>
</evidence>
<reference evidence="4" key="1">
    <citation type="journal article" date="2023" name="G3 (Bethesda)">
        <title>Whole genome assemblies of Zophobas morio and Tenebrio molitor.</title>
        <authorList>
            <person name="Kaur S."/>
            <person name="Stinson S.A."/>
            <person name="diCenzo G.C."/>
        </authorList>
    </citation>
    <scope>NUCLEOTIDE SEQUENCE</scope>
    <source>
        <strain evidence="4">QUZm001</strain>
    </source>
</reference>
<dbReference type="PANTHER" id="PTHR43969:SF8">
    <property type="entry name" value="GLUTATHIONE S TRANSFERASE E13, ISOFORM A-RELATED"/>
    <property type="match status" value="1"/>
</dbReference>
<keyword evidence="5" id="KW-1185">Reference proteome</keyword>
<dbReference type="SFLD" id="SFLDS00019">
    <property type="entry name" value="Glutathione_Transferase_(cytos"/>
    <property type="match status" value="1"/>
</dbReference>
<dbReference type="PROSITE" id="PS50405">
    <property type="entry name" value="GST_CTER"/>
    <property type="match status" value="1"/>
</dbReference>
<dbReference type="GO" id="GO:0006749">
    <property type="term" value="P:glutathione metabolic process"/>
    <property type="evidence" value="ECO:0007669"/>
    <property type="project" value="TreeGrafter"/>
</dbReference>
<dbReference type="InterPro" id="IPR036249">
    <property type="entry name" value="Thioredoxin-like_sf"/>
</dbReference>
<dbReference type="InterPro" id="IPR010987">
    <property type="entry name" value="Glutathione-S-Trfase_C-like"/>
</dbReference>
<dbReference type="InterPro" id="IPR004045">
    <property type="entry name" value="Glutathione_S-Trfase_N"/>
</dbReference>
<feature type="domain" description="GST C-terminal" evidence="3">
    <location>
        <begin position="89"/>
        <end position="218"/>
    </location>
</feature>
<evidence type="ECO:0000256" key="1">
    <source>
        <dbReference type="ARBA" id="ARBA00011738"/>
    </source>
</evidence>
<dbReference type="Proteomes" id="UP001168821">
    <property type="component" value="Unassembled WGS sequence"/>
</dbReference>
<evidence type="ECO:0000259" key="2">
    <source>
        <dbReference type="PROSITE" id="PS50404"/>
    </source>
</evidence>
<dbReference type="Pfam" id="PF00043">
    <property type="entry name" value="GST_C"/>
    <property type="match status" value="1"/>
</dbReference>
<dbReference type="EMBL" id="JALNTZ010000002">
    <property type="protein sequence ID" value="KAJ3663888.1"/>
    <property type="molecule type" value="Genomic_DNA"/>
</dbReference>
<evidence type="ECO:0000259" key="3">
    <source>
        <dbReference type="PROSITE" id="PS50405"/>
    </source>
</evidence>
<dbReference type="CDD" id="cd03177">
    <property type="entry name" value="GST_C_Delta_Epsilon"/>
    <property type="match status" value="1"/>
</dbReference>
<dbReference type="GO" id="GO:0004364">
    <property type="term" value="F:glutathione transferase activity"/>
    <property type="evidence" value="ECO:0007669"/>
    <property type="project" value="TreeGrafter"/>
</dbReference>
<dbReference type="CDD" id="cd03045">
    <property type="entry name" value="GST_N_Delta_Epsilon"/>
    <property type="match status" value="1"/>
</dbReference>
<organism evidence="4 5">
    <name type="scientific">Zophobas morio</name>
    <dbReference type="NCBI Taxonomy" id="2755281"/>
    <lineage>
        <taxon>Eukaryota</taxon>
        <taxon>Metazoa</taxon>
        <taxon>Ecdysozoa</taxon>
        <taxon>Arthropoda</taxon>
        <taxon>Hexapoda</taxon>
        <taxon>Insecta</taxon>
        <taxon>Pterygota</taxon>
        <taxon>Neoptera</taxon>
        <taxon>Endopterygota</taxon>
        <taxon>Coleoptera</taxon>
        <taxon>Polyphaga</taxon>
        <taxon>Cucujiformia</taxon>
        <taxon>Tenebrionidae</taxon>
        <taxon>Zophobas</taxon>
    </lineage>
</organism>
<feature type="domain" description="GST N-terminal" evidence="2">
    <location>
        <begin position="1"/>
        <end position="83"/>
    </location>
</feature>
<dbReference type="Pfam" id="PF13417">
    <property type="entry name" value="GST_N_3"/>
    <property type="match status" value="1"/>
</dbReference>
<dbReference type="InterPro" id="IPR004046">
    <property type="entry name" value="GST_C"/>
</dbReference>
<gene>
    <name evidence="4" type="ORF">Zmor_008108</name>
</gene>
<dbReference type="PROSITE" id="PS50404">
    <property type="entry name" value="GST_NTER"/>
    <property type="match status" value="1"/>
</dbReference>
<protein>
    <submittedName>
        <fullName evidence="4">Uncharacterized protein</fullName>
    </submittedName>
</protein>
<dbReference type="SUPFAM" id="SSF52833">
    <property type="entry name" value="Thioredoxin-like"/>
    <property type="match status" value="1"/>
</dbReference>
<accession>A0AA38IYB1</accession>
<dbReference type="SUPFAM" id="SSF47616">
    <property type="entry name" value="GST C-terminal domain-like"/>
    <property type="match status" value="1"/>
</dbReference>
<comment type="caution">
    <text evidence="4">The sequence shown here is derived from an EMBL/GenBank/DDBJ whole genome shotgun (WGS) entry which is preliminary data.</text>
</comment>
<dbReference type="InterPro" id="IPR036282">
    <property type="entry name" value="Glutathione-S-Trfase_C_sf"/>
</dbReference>
<dbReference type="AlphaFoldDB" id="A0AA38IYB1"/>
<dbReference type="FunFam" id="1.20.1050.10:FF:000007">
    <property type="entry name" value="Glutathione S-transferase 1-1"/>
    <property type="match status" value="1"/>
</dbReference>
<dbReference type="SFLD" id="SFLDG00358">
    <property type="entry name" value="Main_(cytGST)"/>
    <property type="match status" value="1"/>
</dbReference>
<dbReference type="PANTHER" id="PTHR43969">
    <property type="entry name" value="GLUTATHIONE S TRANSFERASE D10, ISOFORM A-RELATED"/>
    <property type="match status" value="1"/>
</dbReference>
<proteinExistence type="predicted"/>
<evidence type="ECO:0000313" key="5">
    <source>
        <dbReference type="Proteomes" id="UP001168821"/>
    </source>
</evidence>
<dbReference type="SFLD" id="SFLDG01153">
    <property type="entry name" value="Main.4:_Theta-like"/>
    <property type="match status" value="1"/>
</dbReference>
<name>A0AA38IYB1_9CUCU</name>
<dbReference type="FunFam" id="3.40.30.10:FF:000034">
    <property type="entry name" value="glutathione S-transferase 1"/>
    <property type="match status" value="1"/>
</dbReference>
<sequence length="218" mass="24510">MAPTLYMFHESPPSRAVMMTAKAIGLSLKLKEISYLDQDNLKPEFLKLNPQHTVPILVEDSGFTLWDSHAIMTYLVSKYASNDSLYPKDLQKRAVVDQRLHFESGVVFSRLLRITRPILFHGRSTINEEDRNNMLEAYSFLESFLQGTKWAAGDFVSVADYSLVASVGSIAALVPIDGKKYPNVAAWLKRVEGLPEFEANRKGHDAFPGLFKGKLKAM</sequence>
<dbReference type="Gene3D" id="1.20.1050.10">
    <property type="match status" value="1"/>
</dbReference>